<reference evidence="2" key="1">
    <citation type="submission" date="2016-07" db="EMBL/GenBank/DDBJ databases">
        <authorList>
            <person name="Bretaudeau A."/>
        </authorList>
    </citation>
    <scope>NUCLEOTIDE SEQUENCE</scope>
    <source>
        <strain evidence="2">Rice</strain>
        <tissue evidence="2">Whole body</tissue>
    </source>
</reference>
<proteinExistence type="predicted"/>
<accession>A0A2H1WWB2</accession>
<dbReference type="EMBL" id="ODYU01011543">
    <property type="protein sequence ID" value="SOQ57350.1"/>
    <property type="molecule type" value="Genomic_DNA"/>
</dbReference>
<feature type="signal peptide" evidence="1">
    <location>
        <begin position="1"/>
        <end position="22"/>
    </location>
</feature>
<keyword evidence="1" id="KW-0732">Signal</keyword>
<organism evidence="2">
    <name type="scientific">Spodoptera frugiperda</name>
    <name type="common">Fall armyworm</name>
    <dbReference type="NCBI Taxonomy" id="7108"/>
    <lineage>
        <taxon>Eukaryota</taxon>
        <taxon>Metazoa</taxon>
        <taxon>Ecdysozoa</taxon>
        <taxon>Arthropoda</taxon>
        <taxon>Hexapoda</taxon>
        <taxon>Insecta</taxon>
        <taxon>Pterygota</taxon>
        <taxon>Neoptera</taxon>
        <taxon>Endopterygota</taxon>
        <taxon>Lepidoptera</taxon>
        <taxon>Glossata</taxon>
        <taxon>Ditrysia</taxon>
        <taxon>Noctuoidea</taxon>
        <taxon>Noctuidae</taxon>
        <taxon>Amphipyrinae</taxon>
        <taxon>Spodoptera</taxon>
    </lineage>
</organism>
<evidence type="ECO:0000313" key="2">
    <source>
        <dbReference type="EMBL" id="SOQ57350.1"/>
    </source>
</evidence>
<name>A0A2H1WWB2_SPOFR</name>
<sequence>MERFVLWINAIYGLLELRIFLAQLHSLSLVSVETNISEANSGPVISSVSRLLRLPDMTPSCRRTGLLTSAAAAPSSAIPAIGHRTAFVASACEK</sequence>
<protein>
    <submittedName>
        <fullName evidence="2">SFRICE_026994</fullName>
    </submittedName>
</protein>
<gene>
    <name evidence="2" type="ORF">SFRICE_026994</name>
</gene>
<evidence type="ECO:0000256" key="1">
    <source>
        <dbReference type="SAM" id="SignalP"/>
    </source>
</evidence>
<dbReference type="AlphaFoldDB" id="A0A2H1WWB2"/>
<feature type="chain" id="PRO_5013796320" evidence="1">
    <location>
        <begin position="23"/>
        <end position="94"/>
    </location>
</feature>